<accession>A0ACD3AST6</accession>
<sequence>MARKKQHNKDKEEATPASTSAAAAASGSAPTEEGGEAQPTAAVVAPEEPQPAPPEPHPPVEVAYCGDPSEADPFILILSCWPNQLHIHEFASYILYDVDLDILLYMVVVVGGHGKVSLRLARLLSPSHTVVSIIRDASQSSAIQETGATPLVISLEAATVQEFTNTFQGQDVVYFSAGAGGTGGEERTKAVDYDGAVKVYDAIEAVEGQKPRLILVSGVDVRNPDIIPAHYTEADKQVSQRVRGHIATWFKWKYEGDKNLVARNTFKWTILRPGGLTDAPGTGKAAIGRTSITQTVTRDDVAQVLALLLDREDAAGLAIDLAGGDTPLEEGLDAMIRKGETDFFG</sequence>
<gene>
    <name evidence="1" type="ORF">BDN72DRAFT_878815</name>
</gene>
<reference evidence="1 2" key="1">
    <citation type="journal article" date="2019" name="Nat. Ecol. Evol.">
        <title>Megaphylogeny resolves global patterns of mushroom evolution.</title>
        <authorList>
            <person name="Varga T."/>
            <person name="Krizsan K."/>
            <person name="Foldi C."/>
            <person name="Dima B."/>
            <person name="Sanchez-Garcia M."/>
            <person name="Sanchez-Ramirez S."/>
            <person name="Szollosi G.J."/>
            <person name="Szarkandi J.G."/>
            <person name="Papp V."/>
            <person name="Albert L."/>
            <person name="Andreopoulos W."/>
            <person name="Angelini C."/>
            <person name="Antonin V."/>
            <person name="Barry K.W."/>
            <person name="Bougher N.L."/>
            <person name="Buchanan P."/>
            <person name="Buyck B."/>
            <person name="Bense V."/>
            <person name="Catcheside P."/>
            <person name="Chovatia M."/>
            <person name="Cooper J."/>
            <person name="Damon W."/>
            <person name="Desjardin D."/>
            <person name="Finy P."/>
            <person name="Geml J."/>
            <person name="Haridas S."/>
            <person name="Hughes K."/>
            <person name="Justo A."/>
            <person name="Karasinski D."/>
            <person name="Kautmanova I."/>
            <person name="Kiss B."/>
            <person name="Kocsube S."/>
            <person name="Kotiranta H."/>
            <person name="LaButti K.M."/>
            <person name="Lechner B.E."/>
            <person name="Liimatainen K."/>
            <person name="Lipzen A."/>
            <person name="Lukacs Z."/>
            <person name="Mihaltcheva S."/>
            <person name="Morgado L.N."/>
            <person name="Niskanen T."/>
            <person name="Noordeloos M.E."/>
            <person name="Ohm R.A."/>
            <person name="Ortiz-Santana B."/>
            <person name="Ovrebo C."/>
            <person name="Racz N."/>
            <person name="Riley R."/>
            <person name="Savchenko A."/>
            <person name="Shiryaev A."/>
            <person name="Soop K."/>
            <person name="Spirin V."/>
            <person name="Szebenyi C."/>
            <person name="Tomsovsky M."/>
            <person name="Tulloss R.E."/>
            <person name="Uehling J."/>
            <person name="Grigoriev I.V."/>
            <person name="Vagvolgyi C."/>
            <person name="Papp T."/>
            <person name="Martin F.M."/>
            <person name="Miettinen O."/>
            <person name="Hibbett D.S."/>
            <person name="Nagy L.G."/>
        </authorList>
    </citation>
    <scope>NUCLEOTIDE SEQUENCE [LARGE SCALE GENOMIC DNA]</scope>
    <source>
        <strain evidence="1 2">NL-1719</strain>
    </source>
</reference>
<name>A0ACD3AST6_9AGAR</name>
<keyword evidence="2" id="KW-1185">Reference proteome</keyword>
<protein>
    <submittedName>
        <fullName evidence="1">NAD(P)-binding protein</fullName>
    </submittedName>
</protein>
<proteinExistence type="predicted"/>
<evidence type="ECO:0000313" key="2">
    <source>
        <dbReference type="Proteomes" id="UP000308600"/>
    </source>
</evidence>
<evidence type="ECO:0000313" key="1">
    <source>
        <dbReference type="EMBL" id="TFK68781.1"/>
    </source>
</evidence>
<dbReference type="Proteomes" id="UP000308600">
    <property type="component" value="Unassembled WGS sequence"/>
</dbReference>
<dbReference type="EMBL" id="ML208344">
    <property type="protein sequence ID" value="TFK68781.1"/>
    <property type="molecule type" value="Genomic_DNA"/>
</dbReference>
<organism evidence="1 2">
    <name type="scientific">Pluteus cervinus</name>
    <dbReference type="NCBI Taxonomy" id="181527"/>
    <lineage>
        <taxon>Eukaryota</taxon>
        <taxon>Fungi</taxon>
        <taxon>Dikarya</taxon>
        <taxon>Basidiomycota</taxon>
        <taxon>Agaricomycotina</taxon>
        <taxon>Agaricomycetes</taxon>
        <taxon>Agaricomycetidae</taxon>
        <taxon>Agaricales</taxon>
        <taxon>Pluteineae</taxon>
        <taxon>Pluteaceae</taxon>
        <taxon>Pluteus</taxon>
    </lineage>
</organism>